<dbReference type="EMBL" id="RWIT01000003">
    <property type="protein sequence ID" value="RSK49287.1"/>
    <property type="molecule type" value="Genomic_DNA"/>
</dbReference>
<feature type="domain" description="Knr4/Smi1-like" evidence="1">
    <location>
        <begin position="28"/>
        <end position="148"/>
    </location>
</feature>
<dbReference type="Gene3D" id="3.40.1580.10">
    <property type="entry name" value="SMI1/KNR4-like"/>
    <property type="match status" value="1"/>
</dbReference>
<comment type="caution">
    <text evidence="2">The sequence shown here is derived from an EMBL/GenBank/DDBJ whole genome shotgun (WGS) entry which is preliminary data.</text>
</comment>
<dbReference type="Pfam" id="PF09346">
    <property type="entry name" value="SMI1_KNR4"/>
    <property type="match status" value="1"/>
</dbReference>
<proteinExistence type="predicted"/>
<dbReference type="SUPFAM" id="SSF160631">
    <property type="entry name" value="SMI1/KNR4-like"/>
    <property type="match status" value="1"/>
</dbReference>
<dbReference type="SMART" id="SM00860">
    <property type="entry name" value="SMI1_KNR4"/>
    <property type="match status" value="1"/>
</dbReference>
<dbReference type="InterPro" id="IPR037883">
    <property type="entry name" value="Knr4/Smi1-like_sf"/>
</dbReference>
<name>A0A428KS06_9BACT</name>
<evidence type="ECO:0000259" key="1">
    <source>
        <dbReference type="SMART" id="SM00860"/>
    </source>
</evidence>
<evidence type="ECO:0000313" key="3">
    <source>
        <dbReference type="Proteomes" id="UP000273500"/>
    </source>
</evidence>
<sequence>MSCLLNFYTELNAYLLTTGLDVPIAEPGCTDAEIEETEKEWGVQFPESYRLFLKWCGKGTMEWMGGQDFTADSLDYSWECAITLLAENNETLASRDFVISQWQGYNFFAIQLGADNPLVTLYVIKSDNPDVRGLNRIEYGRLTDWIIQQIKIMTELRHELGRINADVPAVWGELDRIALLATE</sequence>
<dbReference type="OrthoDB" id="1189226at2"/>
<dbReference type="RefSeq" id="WP_125419146.1">
    <property type="nucleotide sequence ID" value="NZ_RWIT01000003.1"/>
</dbReference>
<dbReference type="AlphaFoldDB" id="A0A428KS06"/>
<accession>A0A428KS06</accession>
<keyword evidence="3" id="KW-1185">Reference proteome</keyword>
<gene>
    <name evidence="2" type="ORF">EI291_07245</name>
</gene>
<organism evidence="2 3">
    <name type="scientific">Hymenobacter rigui</name>
    <dbReference type="NCBI Taxonomy" id="334424"/>
    <lineage>
        <taxon>Bacteria</taxon>
        <taxon>Pseudomonadati</taxon>
        <taxon>Bacteroidota</taxon>
        <taxon>Cytophagia</taxon>
        <taxon>Cytophagales</taxon>
        <taxon>Hymenobacteraceae</taxon>
        <taxon>Hymenobacter</taxon>
    </lineage>
</organism>
<dbReference type="InterPro" id="IPR018958">
    <property type="entry name" value="Knr4/Smi1-like_dom"/>
</dbReference>
<protein>
    <submittedName>
        <fullName evidence="2">SMI1/KNR4 family protein</fullName>
    </submittedName>
</protein>
<dbReference type="Proteomes" id="UP000273500">
    <property type="component" value="Unassembled WGS sequence"/>
</dbReference>
<reference evidence="2 3" key="1">
    <citation type="submission" date="2018-12" db="EMBL/GenBank/DDBJ databases">
        <authorList>
            <person name="Feng G."/>
            <person name="Zhu H."/>
        </authorList>
    </citation>
    <scope>NUCLEOTIDE SEQUENCE [LARGE SCALE GENOMIC DNA]</scope>
    <source>
        <strain evidence="2 3">KCTC 12533</strain>
    </source>
</reference>
<evidence type="ECO:0000313" key="2">
    <source>
        <dbReference type="EMBL" id="RSK49287.1"/>
    </source>
</evidence>